<dbReference type="AlphaFoldDB" id="A0A9Q3ZNN7"/>
<dbReference type="PRINTS" id="PR01438">
    <property type="entry name" value="UNVRSLSTRESS"/>
</dbReference>
<proteinExistence type="inferred from homology"/>
<dbReference type="EMBL" id="JAGQAF010000007">
    <property type="protein sequence ID" value="MCE8538201.1"/>
    <property type="molecule type" value="Genomic_DNA"/>
</dbReference>
<dbReference type="Pfam" id="PF00582">
    <property type="entry name" value="Usp"/>
    <property type="match status" value="1"/>
</dbReference>
<gene>
    <name evidence="3" type="ORF">KBY27_12125</name>
</gene>
<organism evidence="3 4">
    <name type="scientific">Ruegeria pomeroyi</name>
    <dbReference type="NCBI Taxonomy" id="89184"/>
    <lineage>
        <taxon>Bacteria</taxon>
        <taxon>Pseudomonadati</taxon>
        <taxon>Pseudomonadota</taxon>
        <taxon>Alphaproteobacteria</taxon>
        <taxon>Rhodobacterales</taxon>
        <taxon>Roseobacteraceae</taxon>
        <taxon>Ruegeria</taxon>
    </lineage>
</organism>
<feature type="domain" description="UspA" evidence="2">
    <location>
        <begin position="1"/>
        <end position="135"/>
    </location>
</feature>
<dbReference type="Gene3D" id="3.40.50.620">
    <property type="entry name" value="HUPs"/>
    <property type="match status" value="1"/>
</dbReference>
<evidence type="ECO:0000313" key="4">
    <source>
        <dbReference type="Proteomes" id="UP000813672"/>
    </source>
</evidence>
<dbReference type="InterPro" id="IPR014729">
    <property type="entry name" value="Rossmann-like_a/b/a_fold"/>
</dbReference>
<evidence type="ECO:0000313" key="3">
    <source>
        <dbReference type="EMBL" id="MCE8538201.1"/>
    </source>
</evidence>
<dbReference type="InterPro" id="IPR006016">
    <property type="entry name" value="UspA"/>
</dbReference>
<accession>A0A9Q3ZNN7</accession>
<comment type="similarity">
    <text evidence="1">Belongs to the universal stress protein A family.</text>
</comment>
<dbReference type="InterPro" id="IPR006015">
    <property type="entry name" value="Universal_stress_UspA"/>
</dbReference>
<dbReference type="Proteomes" id="UP000813672">
    <property type="component" value="Unassembled WGS sequence"/>
</dbReference>
<dbReference type="SUPFAM" id="SSF52402">
    <property type="entry name" value="Adenine nucleotide alpha hydrolases-like"/>
    <property type="match status" value="1"/>
</dbReference>
<name>A0A9Q3ZNN7_9RHOB</name>
<evidence type="ECO:0000256" key="1">
    <source>
        <dbReference type="ARBA" id="ARBA00008791"/>
    </source>
</evidence>
<sequence length="136" mass="14713">MYSNILVALSLEHGISEQALAAARALSSEGGKITAVHVHEPPNKQIMYYMDEGVSEKSYNKAKSSLAERLRGETGVIPLLLESQSAGRAITEFANNNGIDCIVLASHRPGMKEFFLGSTAALVVRHAHCTVHVLRL</sequence>
<dbReference type="CDD" id="cd00293">
    <property type="entry name" value="USP-like"/>
    <property type="match status" value="1"/>
</dbReference>
<protein>
    <submittedName>
        <fullName evidence="3">Universal stress protein</fullName>
    </submittedName>
</protein>
<dbReference type="PANTHER" id="PTHR46268">
    <property type="entry name" value="STRESS RESPONSE PROTEIN NHAX"/>
    <property type="match status" value="1"/>
</dbReference>
<reference evidence="3" key="1">
    <citation type="journal article" date="2021" name="Environ. Microbiol.">
        <title>Cryptic niche differentiation of novel sediment ecotypes of Rugeria pomeroyi correlates with nitrate respiration.</title>
        <authorList>
            <person name="Lin X."/>
            <person name="McNichol J."/>
            <person name="Chu X."/>
            <person name="Qian Y."/>
            <person name="Luo H."/>
        </authorList>
    </citation>
    <scope>NUCLEOTIDE SEQUENCE</scope>
    <source>
        <strain evidence="3">SZCCDBB064</strain>
    </source>
</reference>
<evidence type="ECO:0000259" key="2">
    <source>
        <dbReference type="Pfam" id="PF00582"/>
    </source>
</evidence>
<comment type="caution">
    <text evidence="3">The sequence shown here is derived from an EMBL/GenBank/DDBJ whole genome shotgun (WGS) entry which is preliminary data.</text>
</comment>
<dbReference type="PANTHER" id="PTHR46268:SF6">
    <property type="entry name" value="UNIVERSAL STRESS PROTEIN UP12"/>
    <property type="match status" value="1"/>
</dbReference>